<evidence type="ECO:0000256" key="1">
    <source>
        <dbReference type="SAM" id="MobiDB-lite"/>
    </source>
</evidence>
<feature type="compositionally biased region" description="Basic and acidic residues" evidence="1">
    <location>
        <begin position="120"/>
        <end position="137"/>
    </location>
</feature>
<comment type="caution">
    <text evidence="2">The sequence shown here is derived from an EMBL/GenBank/DDBJ whole genome shotgun (WGS) entry which is preliminary data.</text>
</comment>
<feature type="region of interest" description="Disordered" evidence="1">
    <location>
        <begin position="145"/>
        <end position="164"/>
    </location>
</feature>
<protein>
    <recommendedName>
        <fullName evidence="4">Substrate of the Dot/Icm secretion system</fullName>
    </recommendedName>
</protein>
<gene>
    <name evidence="2" type="ORF">LXO92_12290</name>
</gene>
<keyword evidence="3" id="KW-1185">Reference proteome</keyword>
<accession>A0ABS8X6Q8</accession>
<evidence type="ECO:0008006" key="4">
    <source>
        <dbReference type="Google" id="ProtNLM"/>
    </source>
</evidence>
<evidence type="ECO:0000313" key="3">
    <source>
        <dbReference type="Proteomes" id="UP001320170"/>
    </source>
</evidence>
<sequence>MMDDPFGDPNIIEDIQASLLVDKPALPSESDNQSGVPWQDYCDTDYTNQIDKEFQEYETSPDFYETNHDEKDNSSNPGNRDNERVDSWAGAKFLLTPVTFIANFAATQITALKNAVSSRSDTEHSRQADETTKLDELGSPKKIMASLSRETPTRSETAFTTQDELFDKVGAPPNEEGICSPMVNLYFEEQLGYRDRSYREGDPTHIYEEAIKEKQHQIDLIHKGKDGVHAVFVDHHIPYDKKIVKASESESEEKVETLLKDYDQMLVTYPVVREDGEMDRHQIYVEKVDDSRCARFDVNKQGGVDEMPCKMFYQKLAKKIAKTHEGNTDDEEEVVVAGIMKRK</sequence>
<evidence type="ECO:0000313" key="2">
    <source>
        <dbReference type="EMBL" id="MCE3533160.1"/>
    </source>
</evidence>
<dbReference type="Proteomes" id="UP001320170">
    <property type="component" value="Unassembled WGS sequence"/>
</dbReference>
<proteinExistence type="predicted"/>
<dbReference type="EMBL" id="JAJTND010000004">
    <property type="protein sequence ID" value="MCE3533160.1"/>
    <property type="molecule type" value="Genomic_DNA"/>
</dbReference>
<feature type="compositionally biased region" description="Polar residues" evidence="1">
    <location>
        <begin position="148"/>
        <end position="163"/>
    </location>
</feature>
<feature type="region of interest" description="Disordered" evidence="1">
    <location>
        <begin position="116"/>
        <end position="137"/>
    </location>
</feature>
<feature type="region of interest" description="Disordered" evidence="1">
    <location>
        <begin position="22"/>
        <end position="42"/>
    </location>
</feature>
<feature type="region of interest" description="Disordered" evidence="1">
    <location>
        <begin position="63"/>
        <end position="84"/>
    </location>
</feature>
<name>A0ABS8X6Q8_9GAMM</name>
<reference evidence="2 3" key="1">
    <citation type="journal article" date="2024" name="Pathogens">
        <title>Characterization of a Novel Species of Legionella Isolated from a Healthcare Facility: Legionella resiliens sp. nov.</title>
        <authorList>
            <person name="Cristino S."/>
            <person name="Pascale M.R."/>
            <person name="Marino F."/>
            <person name="Derelitto C."/>
            <person name="Salaris S."/>
            <person name="Orsini M."/>
            <person name="Squarzoni S."/>
            <person name="Grottola A."/>
            <person name="Girolamini L."/>
        </authorList>
    </citation>
    <scope>NUCLEOTIDE SEQUENCE [LARGE SCALE GENOMIC DNA]</scope>
    <source>
        <strain evidence="2 3">8cVS16</strain>
    </source>
</reference>
<organism evidence="2 3">
    <name type="scientific">Legionella resiliens</name>
    <dbReference type="NCBI Taxonomy" id="2905958"/>
    <lineage>
        <taxon>Bacteria</taxon>
        <taxon>Pseudomonadati</taxon>
        <taxon>Pseudomonadota</taxon>
        <taxon>Gammaproteobacteria</taxon>
        <taxon>Legionellales</taxon>
        <taxon>Legionellaceae</taxon>
        <taxon>Legionella</taxon>
    </lineage>
</organism>
<dbReference type="RefSeq" id="WP_232891065.1">
    <property type="nucleotide sequence ID" value="NZ_JAJSPM010000008.1"/>
</dbReference>